<name>A0A1J4T6U7_9BACT</name>
<dbReference type="Gene3D" id="1.10.290.10">
    <property type="entry name" value="Topoisomerase I, domain 4"/>
    <property type="match status" value="1"/>
</dbReference>
<dbReference type="Gene3D" id="3.30.65.10">
    <property type="entry name" value="Bacterial Topoisomerase I, domain 1"/>
    <property type="match status" value="3"/>
</dbReference>
<comment type="similarity">
    <text evidence="2 10">Belongs to the type IA topoisomerase family.</text>
</comment>
<dbReference type="HAMAP" id="MF_00952">
    <property type="entry name" value="Topoisom_1_prok"/>
    <property type="match status" value="1"/>
</dbReference>
<dbReference type="InterPro" id="IPR006171">
    <property type="entry name" value="TOPRIM_dom"/>
</dbReference>
<dbReference type="InterPro" id="IPR000380">
    <property type="entry name" value="Topo_IA"/>
</dbReference>
<dbReference type="Pfam" id="PF01131">
    <property type="entry name" value="Topoisom_bac"/>
    <property type="match status" value="1"/>
</dbReference>
<evidence type="ECO:0000259" key="12">
    <source>
        <dbReference type="PROSITE" id="PS50880"/>
    </source>
</evidence>
<feature type="site" description="Interaction with DNA" evidence="10">
    <location>
        <position position="155"/>
    </location>
</feature>
<dbReference type="PANTHER" id="PTHR42785">
    <property type="entry name" value="DNA TOPOISOMERASE, TYPE IA, CORE"/>
    <property type="match status" value="1"/>
</dbReference>
<dbReference type="Gene3D" id="2.70.20.10">
    <property type="entry name" value="Topoisomerase I, domain 3"/>
    <property type="match status" value="1"/>
</dbReference>
<dbReference type="InterPro" id="IPR013497">
    <property type="entry name" value="Topo_IA_cen"/>
</dbReference>
<dbReference type="GO" id="GO:0003677">
    <property type="term" value="F:DNA binding"/>
    <property type="evidence" value="ECO:0007669"/>
    <property type="project" value="UniProtKB-KW"/>
</dbReference>
<dbReference type="EC" id="5.6.2.1" evidence="10"/>
<dbReference type="InterPro" id="IPR013826">
    <property type="entry name" value="Topo_IA_cen_sub3"/>
</dbReference>
<dbReference type="InterPro" id="IPR005733">
    <property type="entry name" value="TopoI_bac-type"/>
</dbReference>
<dbReference type="PANTHER" id="PTHR42785:SF1">
    <property type="entry name" value="DNA TOPOISOMERASE"/>
    <property type="match status" value="1"/>
</dbReference>
<dbReference type="GO" id="GO:0008270">
    <property type="term" value="F:zinc ion binding"/>
    <property type="evidence" value="ECO:0007669"/>
    <property type="project" value="UniProtKB-KW"/>
</dbReference>
<dbReference type="InterPro" id="IPR023405">
    <property type="entry name" value="Topo_IA_core_domain"/>
</dbReference>
<feature type="active site" description="O-(5'-phospho-DNA)-tyrosine intermediate" evidence="10">
    <location>
        <position position="294"/>
    </location>
</feature>
<protein>
    <recommendedName>
        <fullName evidence="10">DNA topoisomerase 1</fullName>
        <ecNumber evidence="10">5.6.2.1</ecNumber>
    </recommendedName>
    <alternativeName>
        <fullName evidence="10">DNA topoisomerase I</fullName>
    </alternativeName>
</protein>
<reference evidence="14 15" key="1">
    <citation type="journal article" date="2016" name="Environ. Microbiol.">
        <title>Genomic resolution of a cold subsurface aquifer community provides metabolic insights for novel microbes adapted to high CO concentrations.</title>
        <authorList>
            <person name="Probst A.J."/>
            <person name="Castelle C.J."/>
            <person name="Singh A."/>
            <person name="Brown C.T."/>
            <person name="Anantharaman K."/>
            <person name="Sharon I."/>
            <person name="Hug L.A."/>
            <person name="Burstein D."/>
            <person name="Emerson J.B."/>
            <person name="Thomas B.C."/>
            <person name="Banfield J.F."/>
        </authorList>
    </citation>
    <scope>NUCLEOTIDE SEQUENCE [LARGE SCALE GENOMIC DNA]</scope>
    <source>
        <strain evidence="14">CG1_02_37_44</strain>
    </source>
</reference>
<comment type="function">
    <text evidence="10">Releases the supercoiling and torsional tension of DNA, which is introduced during the DNA replication and transcription, by transiently cleaving and rejoining one strand of the DNA duplex. Introduces a single-strand break via transesterification at a target site in duplex DNA. The scissile phosphodiester is attacked by the catalytic tyrosine of the enzyme, resulting in the formation of a DNA-(5'-phosphotyrosyl)-enzyme intermediate and the expulsion of a 3'-OH DNA strand. The free DNA strand then undergoes passage around the unbroken strand, thus removing DNA supercoils. Finally, in the religation step, the DNA 3'-OH attacks the covalent intermediate to expel the active-site tyrosine and restore the DNA phosphodiester backbone.</text>
</comment>
<feature type="domain" description="Topo IA-type catalytic" evidence="13">
    <location>
        <begin position="129"/>
        <end position="551"/>
    </location>
</feature>
<feature type="site" description="Interaction with DNA" evidence="10">
    <location>
        <position position="482"/>
    </location>
</feature>
<dbReference type="AlphaFoldDB" id="A0A1J4T6U7"/>
<dbReference type="PRINTS" id="PR00417">
    <property type="entry name" value="PRTPISMRASEI"/>
</dbReference>
<keyword evidence="8 10" id="KW-0238">DNA-binding</keyword>
<dbReference type="InterPro" id="IPR023406">
    <property type="entry name" value="Topo_IA_AS"/>
</dbReference>
<dbReference type="PROSITE" id="PS00396">
    <property type="entry name" value="TOPO_IA_1"/>
    <property type="match status" value="1"/>
</dbReference>
<evidence type="ECO:0000256" key="1">
    <source>
        <dbReference type="ARBA" id="ARBA00000213"/>
    </source>
</evidence>
<comment type="subunit">
    <text evidence="10">Monomer.</text>
</comment>
<dbReference type="Gene3D" id="3.40.50.140">
    <property type="match status" value="1"/>
</dbReference>
<evidence type="ECO:0000256" key="6">
    <source>
        <dbReference type="ARBA" id="ARBA00022842"/>
    </source>
</evidence>
<dbReference type="PROSITE" id="PS50880">
    <property type="entry name" value="TOPRIM"/>
    <property type="match status" value="1"/>
</dbReference>
<keyword evidence="9 10" id="KW-0413">Isomerase</keyword>
<feature type="site" description="Interaction with DNA" evidence="10">
    <location>
        <position position="296"/>
    </location>
</feature>
<feature type="domain" description="Toprim" evidence="12">
    <location>
        <begin position="1"/>
        <end position="113"/>
    </location>
</feature>
<evidence type="ECO:0000256" key="9">
    <source>
        <dbReference type="ARBA" id="ARBA00023235"/>
    </source>
</evidence>
<dbReference type="CDD" id="cd03363">
    <property type="entry name" value="TOPRIM_TopoIA_TopoI"/>
    <property type="match status" value="1"/>
</dbReference>
<keyword evidence="4" id="KW-0863">Zinc-finger</keyword>
<feature type="site" description="Interaction with DNA" evidence="10">
    <location>
        <position position="143"/>
    </location>
</feature>
<dbReference type="STRING" id="1805146.AUJ27_01750"/>
<dbReference type="GO" id="GO:0005694">
    <property type="term" value="C:chromosome"/>
    <property type="evidence" value="ECO:0007669"/>
    <property type="project" value="InterPro"/>
</dbReference>
<feature type="site" description="Interaction with DNA" evidence="10">
    <location>
        <position position="148"/>
    </location>
</feature>
<gene>
    <name evidence="10" type="primary">topA</name>
    <name evidence="14" type="ORF">AUJ27_01750</name>
</gene>
<dbReference type="PROSITE" id="PS52039">
    <property type="entry name" value="TOPO_IA_2"/>
    <property type="match status" value="1"/>
</dbReference>
<dbReference type="Pfam" id="PF01396">
    <property type="entry name" value="Zn_ribbon_Top1"/>
    <property type="match status" value="3"/>
</dbReference>
<dbReference type="SUPFAM" id="SSF57783">
    <property type="entry name" value="Zinc beta-ribbon"/>
    <property type="match status" value="3"/>
</dbReference>
<dbReference type="InterPro" id="IPR013498">
    <property type="entry name" value="Topo_IA_Znf"/>
</dbReference>
<dbReference type="CDD" id="cd00186">
    <property type="entry name" value="TOP1Ac"/>
    <property type="match status" value="1"/>
</dbReference>
<evidence type="ECO:0000256" key="2">
    <source>
        <dbReference type="ARBA" id="ARBA00009446"/>
    </source>
</evidence>
<dbReference type="NCBIfam" id="TIGR01051">
    <property type="entry name" value="topA_bact"/>
    <property type="match status" value="1"/>
</dbReference>
<dbReference type="InterPro" id="IPR013825">
    <property type="entry name" value="Topo_IA_cen_sub2"/>
</dbReference>
<dbReference type="InterPro" id="IPR034149">
    <property type="entry name" value="TOPRIM_TopoI"/>
</dbReference>
<dbReference type="SMART" id="SM00436">
    <property type="entry name" value="TOP1Bc"/>
    <property type="match status" value="1"/>
</dbReference>
<keyword evidence="6" id="KW-0460">Magnesium</keyword>
<evidence type="ECO:0000256" key="4">
    <source>
        <dbReference type="ARBA" id="ARBA00022771"/>
    </source>
</evidence>
<evidence type="ECO:0000256" key="10">
    <source>
        <dbReference type="HAMAP-Rule" id="MF_00952"/>
    </source>
</evidence>
<evidence type="ECO:0000256" key="5">
    <source>
        <dbReference type="ARBA" id="ARBA00022833"/>
    </source>
</evidence>
<evidence type="ECO:0000256" key="7">
    <source>
        <dbReference type="ARBA" id="ARBA00023029"/>
    </source>
</evidence>
<dbReference type="SMART" id="SM00493">
    <property type="entry name" value="TOPRIM"/>
    <property type="match status" value="1"/>
</dbReference>
<dbReference type="SMART" id="SM00437">
    <property type="entry name" value="TOP1Ac"/>
    <property type="match status" value="1"/>
</dbReference>
<keyword evidence="5" id="KW-0862">Zinc</keyword>
<keyword evidence="7 10" id="KW-0799">Topoisomerase</keyword>
<keyword evidence="3" id="KW-0479">Metal-binding</keyword>
<dbReference type="Gene3D" id="1.10.460.10">
    <property type="entry name" value="Topoisomerase I, domain 2"/>
    <property type="match status" value="1"/>
</dbReference>
<evidence type="ECO:0000259" key="13">
    <source>
        <dbReference type="PROSITE" id="PS52039"/>
    </source>
</evidence>
<evidence type="ECO:0000256" key="8">
    <source>
        <dbReference type="ARBA" id="ARBA00023125"/>
    </source>
</evidence>
<proteinExistence type="inferred from homology"/>
<evidence type="ECO:0000313" key="14">
    <source>
        <dbReference type="EMBL" id="OIO07844.1"/>
    </source>
</evidence>
<dbReference type="SUPFAM" id="SSF56712">
    <property type="entry name" value="Prokaryotic type I DNA topoisomerase"/>
    <property type="match status" value="1"/>
</dbReference>
<feature type="site" description="Interaction with DNA" evidence="10">
    <location>
        <position position="140"/>
    </location>
</feature>
<feature type="coiled-coil region" evidence="11">
    <location>
        <begin position="605"/>
        <end position="632"/>
    </location>
</feature>
<accession>A0A1J4T6U7</accession>
<evidence type="ECO:0000313" key="15">
    <source>
        <dbReference type="Proteomes" id="UP000183192"/>
    </source>
</evidence>
<sequence>MNLIIVESPTKAKTIAKFVGKEYKIESSFGHIRDLPKSEMGIDTADNFQPKYIIPVKSKKTITNLKKLSVQADKIILASDEDREGEAIAWHLVEALGKDIKNKKIERIVFHEITKEAILAALKNPRAIDMKLVDAQQARRILDRLVGYELSPFLWKKVARGLSAGRVQSVAMRLIVEREREIKAFAPQEYWGIMAILNKKKNKKIIEAKLNKINNKTIDKFHIKNKDEADKIVKNFNGAKYIAANIEKKQSKKSPPKPFTTSTLQQTANRWLGFSAKQTMMLAQRLYEKGYITYMRTDSLNLADNFLDNAKNYLAKNLGEKYCLKTPRRFKTKSKNAQEAHEAIRPTEAKRNVESIKSLDKNQAKLYKLIWQRALASQMTEAIANNTTIDINAENTIYQFRANGQIIKFDGYLKIYPEKNKEIELPDISQGEELNLEKLNKEQHFTKPPARFSDAGLVKALEAYGIGRPSTYAPTIATIEARNYVNRDENKKLAPTDIAFVVNDLLIGHFPKIVDFQFTADLEDKLDSIAGGATKWQPVIKNFYEPFHSNLENKYNEINKKDIMPEEKSNEACDKCGAPMIIKTGRYGKFFACSAFPECKNIKGMNNGNGKNEEKSEEIKKLEEKHKGEVCAKCGEPMAIKNGRFGPFLACTAYPKCKNIKNIAGQNSTGVKCPACGQGEIVQKRSRRGIFYACDQYPDCKNAYWGKPTGEKCPDCKALLVEAKDSLKCSTKGCGYQK</sequence>
<dbReference type="InterPro" id="IPR013824">
    <property type="entry name" value="Topo_IA_cen_sub1"/>
</dbReference>
<organism evidence="14 15">
    <name type="scientific">Candidatus Falkowbacteria bacterium CG1_02_37_44</name>
    <dbReference type="NCBI Taxonomy" id="1805146"/>
    <lineage>
        <taxon>Bacteria</taxon>
        <taxon>Candidatus Falkowiibacteriota</taxon>
    </lineage>
</organism>
<feature type="region of interest" description="Interaction with DNA" evidence="10">
    <location>
        <begin position="163"/>
        <end position="168"/>
    </location>
</feature>
<dbReference type="GO" id="GO:0006265">
    <property type="term" value="P:DNA topological change"/>
    <property type="evidence" value="ECO:0007669"/>
    <property type="project" value="UniProtKB-UniRule"/>
</dbReference>
<dbReference type="InterPro" id="IPR028612">
    <property type="entry name" value="Topoisom_1_IA"/>
</dbReference>
<dbReference type="Proteomes" id="UP000183192">
    <property type="component" value="Unassembled WGS sequence"/>
</dbReference>
<dbReference type="Pfam" id="PF01751">
    <property type="entry name" value="Toprim"/>
    <property type="match status" value="1"/>
</dbReference>
<evidence type="ECO:0000256" key="3">
    <source>
        <dbReference type="ARBA" id="ARBA00022723"/>
    </source>
</evidence>
<dbReference type="InterPro" id="IPR003602">
    <property type="entry name" value="Topo_IA_DNA-bd_dom"/>
</dbReference>
<dbReference type="GO" id="GO:0003917">
    <property type="term" value="F:DNA topoisomerase type I (single strand cut, ATP-independent) activity"/>
    <property type="evidence" value="ECO:0007669"/>
    <property type="project" value="UniProtKB-UniRule"/>
</dbReference>
<dbReference type="EMBL" id="MNUU01000031">
    <property type="protein sequence ID" value="OIO07844.1"/>
    <property type="molecule type" value="Genomic_DNA"/>
</dbReference>
<dbReference type="InterPro" id="IPR003601">
    <property type="entry name" value="Topo_IA_2"/>
</dbReference>
<feature type="site" description="Interaction with DNA" evidence="10">
    <location>
        <position position="31"/>
    </location>
</feature>
<comment type="caution">
    <text evidence="14">The sequence shown here is derived from an EMBL/GenBank/DDBJ whole genome shotgun (WGS) entry which is preliminary data.</text>
</comment>
<keyword evidence="11" id="KW-0175">Coiled coil</keyword>
<comment type="catalytic activity">
    <reaction evidence="1 10">
        <text>ATP-independent breakage of single-stranded DNA, followed by passage and rejoining.</text>
        <dbReference type="EC" id="5.6.2.1"/>
    </reaction>
</comment>
<feature type="site" description="Interaction with DNA" evidence="10">
    <location>
        <position position="139"/>
    </location>
</feature>
<evidence type="ECO:0000256" key="11">
    <source>
        <dbReference type="SAM" id="Coils"/>
    </source>
</evidence>